<evidence type="ECO:0000256" key="8">
    <source>
        <dbReference type="PIRSR" id="PIRSR602403-1"/>
    </source>
</evidence>
<keyword evidence="7 8" id="KW-0408">Iron</keyword>
<dbReference type="PRINTS" id="PR00465">
    <property type="entry name" value="EP450IV"/>
</dbReference>
<reference evidence="11" key="1">
    <citation type="journal article" date="2011" name="Nat. Genet.">
        <title>The Arabidopsis lyrata genome sequence and the basis of rapid genome size change.</title>
        <authorList>
            <person name="Hu T.T."/>
            <person name="Pattyn P."/>
            <person name="Bakker E.G."/>
            <person name="Cao J."/>
            <person name="Cheng J.-F."/>
            <person name="Clark R.M."/>
            <person name="Fahlgren N."/>
            <person name="Fawcett J.A."/>
            <person name="Grimwood J."/>
            <person name="Gundlach H."/>
            <person name="Haberer G."/>
            <person name="Hollister J.D."/>
            <person name="Ossowski S."/>
            <person name="Ottilar R.P."/>
            <person name="Salamov A.A."/>
            <person name="Schneeberger K."/>
            <person name="Spannagl M."/>
            <person name="Wang X."/>
            <person name="Yang L."/>
            <person name="Nasrallah M.E."/>
            <person name="Bergelson J."/>
            <person name="Carrington J.C."/>
            <person name="Gaut B.S."/>
            <person name="Schmutz J."/>
            <person name="Mayer K.F.X."/>
            <person name="Van de Peer Y."/>
            <person name="Grigoriev I.V."/>
            <person name="Nordborg M."/>
            <person name="Weigel D."/>
            <person name="Guo Y.-L."/>
        </authorList>
    </citation>
    <scope>NUCLEOTIDE SEQUENCE [LARGE SCALE GENOMIC DNA]</scope>
    <source>
        <strain evidence="11">cv. MN47</strain>
    </source>
</reference>
<keyword evidence="3 8" id="KW-0349">Heme</keyword>
<dbReference type="EMBL" id="GL348804">
    <property type="protein sequence ID" value="EFH39114.1"/>
    <property type="molecule type" value="Genomic_DNA"/>
</dbReference>
<comment type="subcellular location">
    <subcellularLocation>
        <location evidence="1">Membrane</location>
        <topology evidence="1">Single-pass membrane protein</topology>
    </subcellularLocation>
</comment>
<dbReference type="GO" id="GO:0016020">
    <property type="term" value="C:membrane"/>
    <property type="evidence" value="ECO:0007669"/>
    <property type="project" value="UniProtKB-SubCell"/>
</dbReference>
<dbReference type="GO" id="GO:0005506">
    <property type="term" value="F:iron ion binding"/>
    <property type="evidence" value="ECO:0007669"/>
    <property type="project" value="InterPro"/>
</dbReference>
<comment type="cofactor">
    <cofactor evidence="8">
        <name>heme</name>
        <dbReference type="ChEBI" id="CHEBI:30413"/>
    </cofactor>
</comment>
<dbReference type="Pfam" id="PF00067">
    <property type="entry name" value="p450"/>
    <property type="match status" value="1"/>
</dbReference>
<dbReference type="InterPro" id="IPR002403">
    <property type="entry name" value="Cyt_P450_E_grp-IV"/>
</dbReference>
<dbReference type="PRINTS" id="PR00385">
    <property type="entry name" value="P450"/>
</dbReference>
<keyword evidence="4" id="KW-0812">Transmembrane</keyword>
<dbReference type="AlphaFoldDB" id="D7MWG7"/>
<evidence type="ECO:0000256" key="4">
    <source>
        <dbReference type="ARBA" id="ARBA00022692"/>
    </source>
</evidence>
<name>D7MWG7_ARALL</name>
<organism evidence="11">
    <name type="scientific">Arabidopsis lyrata subsp. lyrata</name>
    <name type="common">Lyre-leaved rock-cress</name>
    <dbReference type="NCBI Taxonomy" id="81972"/>
    <lineage>
        <taxon>Eukaryota</taxon>
        <taxon>Viridiplantae</taxon>
        <taxon>Streptophyta</taxon>
        <taxon>Embryophyta</taxon>
        <taxon>Tracheophyta</taxon>
        <taxon>Spermatophyta</taxon>
        <taxon>Magnoliopsida</taxon>
        <taxon>eudicotyledons</taxon>
        <taxon>Gunneridae</taxon>
        <taxon>Pentapetalae</taxon>
        <taxon>rosids</taxon>
        <taxon>malvids</taxon>
        <taxon>Brassicales</taxon>
        <taxon>Brassicaceae</taxon>
        <taxon>Camelineae</taxon>
        <taxon>Arabidopsis</taxon>
    </lineage>
</organism>
<evidence type="ECO:0000256" key="6">
    <source>
        <dbReference type="ARBA" id="ARBA00022989"/>
    </source>
</evidence>
<dbReference type="GO" id="GO:0016125">
    <property type="term" value="P:sterol metabolic process"/>
    <property type="evidence" value="ECO:0007669"/>
    <property type="project" value="TreeGrafter"/>
</dbReference>
<dbReference type="GO" id="GO:0010268">
    <property type="term" value="P:brassinosteroid homeostasis"/>
    <property type="evidence" value="ECO:0007669"/>
    <property type="project" value="TreeGrafter"/>
</dbReference>
<keyword evidence="6" id="KW-1133">Transmembrane helix</keyword>
<keyword evidence="9" id="KW-0560">Oxidoreductase</keyword>
<dbReference type="GO" id="GO:0016705">
    <property type="term" value="F:oxidoreductase activity, acting on paired donors, with incorporation or reduction of molecular oxygen"/>
    <property type="evidence" value="ECO:0007669"/>
    <property type="project" value="InterPro"/>
</dbReference>
<evidence type="ECO:0000256" key="2">
    <source>
        <dbReference type="ARBA" id="ARBA00010617"/>
    </source>
</evidence>
<dbReference type="InterPro" id="IPR017972">
    <property type="entry name" value="Cyt_P450_CS"/>
</dbReference>
<evidence type="ECO:0000313" key="11">
    <source>
        <dbReference type="Proteomes" id="UP000008694"/>
    </source>
</evidence>
<keyword evidence="6" id="KW-0472">Membrane</keyword>
<dbReference type="GO" id="GO:0004497">
    <property type="term" value="F:monooxygenase activity"/>
    <property type="evidence" value="ECO:0007669"/>
    <property type="project" value="UniProtKB-KW"/>
</dbReference>
<dbReference type="InterPro" id="IPR001128">
    <property type="entry name" value="Cyt_P450"/>
</dbReference>
<dbReference type="eggNOG" id="KOG0157">
    <property type="taxonomic scope" value="Eukaryota"/>
</dbReference>
<dbReference type="PANTHER" id="PTHR24286:SF305">
    <property type="entry name" value="CYTOCHROME P450 708A2"/>
    <property type="match status" value="1"/>
</dbReference>
<evidence type="ECO:0000256" key="5">
    <source>
        <dbReference type="ARBA" id="ARBA00022723"/>
    </source>
</evidence>
<dbReference type="OrthoDB" id="1372046at2759"/>
<keyword evidence="9" id="KW-0503">Monooxygenase</keyword>
<dbReference type="GO" id="GO:0016132">
    <property type="term" value="P:brassinosteroid biosynthetic process"/>
    <property type="evidence" value="ECO:0007669"/>
    <property type="project" value="TreeGrafter"/>
</dbReference>
<feature type="binding site" description="axial binding residue" evidence="8">
    <location>
        <position position="247"/>
    </location>
    <ligand>
        <name>heme</name>
        <dbReference type="ChEBI" id="CHEBI:30413"/>
    </ligand>
    <ligandPart>
        <name>Fe</name>
        <dbReference type="ChEBI" id="CHEBI:18248"/>
    </ligandPart>
</feature>
<dbReference type="PANTHER" id="PTHR24286">
    <property type="entry name" value="CYTOCHROME P450 26"/>
    <property type="match status" value="1"/>
</dbReference>
<evidence type="ECO:0000256" key="7">
    <source>
        <dbReference type="ARBA" id="ARBA00023004"/>
    </source>
</evidence>
<keyword evidence="5 8" id="KW-0479">Metal-binding</keyword>
<evidence type="ECO:0000256" key="3">
    <source>
        <dbReference type="ARBA" id="ARBA00022617"/>
    </source>
</evidence>
<evidence type="ECO:0000313" key="10">
    <source>
        <dbReference type="EMBL" id="EFH39114.1"/>
    </source>
</evidence>
<dbReference type="HOGENOM" id="CLU_001570_15_1_1"/>
<dbReference type="PROSITE" id="PS00086">
    <property type="entry name" value="CYTOCHROME_P450"/>
    <property type="match status" value="1"/>
</dbReference>
<dbReference type="KEGG" id="aly:9298934"/>
<dbReference type="Proteomes" id="UP000008694">
    <property type="component" value="Unassembled WGS sequence"/>
</dbReference>
<evidence type="ECO:0000256" key="9">
    <source>
        <dbReference type="RuleBase" id="RU000461"/>
    </source>
</evidence>
<evidence type="ECO:0000256" key="1">
    <source>
        <dbReference type="ARBA" id="ARBA00004167"/>
    </source>
</evidence>
<gene>
    <name evidence="10" type="ORF">ARALYDRAFT_920203</name>
</gene>
<accession>D7MWG7</accession>
<proteinExistence type="inferred from homology"/>
<dbReference type="STRING" id="81972.D7MWG7"/>
<dbReference type="SUPFAM" id="SSF48264">
    <property type="entry name" value="Cytochrome P450"/>
    <property type="match status" value="1"/>
</dbReference>
<comment type="similarity">
    <text evidence="2 9">Belongs to the cytochrome P450 family.</text>
</comment>
<dbReference type="Gene3D" id="1.10.630.10">
    <property type="entry name" value="Cytochrome P450"/>
    <property type="match status" value="1"/>
</dbReference>
<dbReference type="Gramene" id="scaffold_12200001.1">
    <property type="protein sequence ID" value="scaffold_12200001.1"/>
    <property type="gene ID" value="scaffold_12200001.1"/>
</dbReference>
<dbReference type="InterPro" id="IPR036396">
    <property type="entry name" value="Cyt_P450_sf"/>
</dbReference>
<keyword evidence="11" id="KW-1185">Reference proteome</keyword>
<dbReference type="GO" id="GO:0020037">
    <property type="term" value="F:heme binding"/>
    <property type="evidence" value="ECO:0007669"/>
    <property type="project" value="InterPro"/>
</dbReference>
<protein>
    <recommendedName>
        <fullName evidence="12">Cytochrome P450 family protein</fullName>
    </recommendedName>
</protein>
<evidence type="ECO:0008006" key="12">
    <source>
        <dbReference type="Google" id="ProtNLM"/>
    </source>
</evidence>
<sequence length="299" mass="34229">MVVASMTSMVISNLNPETQTKLMDNIKSFNYDWFQSPLALSTWKLFYKVLKARREAIDVIKDVLTRRKESKEKHGDFVDTMLEDLEKENTIFDQGSAISLIFSILVVAKEGVPNITSIAVKFLSQNPKALAELKREHMAILRNRKDKGGVSWEEYRHSMSFTNMVISESLRLANLSPVMFRKALRDVEIKGYTIPAGWIVAVVPAMVHFDEATYENPLEFNPWRWEGKEMIWGSKTFMVFGGGVRLCVGAEFARLHIALFLHHLVTTYDFSLVQDCELIRTPFLHFTKGLLLNISESSK</sequence>